<protein>
    <submittedName>
        <fullName evidence="1">Uncharacterized protein</fullName>
    </submittedName>
</protein>
<accession>A0A7I9XXK8</accession>
<keyword evidence="2" id="KW-1185">Reference proteome</keyword>
<organism evidence="1 2">
    <name type="scientific">Mycobacterium botniense</name>
    <dbReference type="NCBI Taxonomy" id="84962"/>
    <lineage>
        <taxon>Bacteria</taxon>
        <taxon>Bacillati</taxon>
        <taxon>Actinomycetota</taxon>
        <taxon>Actinomycetes</taxon>
        <taxon>Mycobacteriales</taxon>
        <taxon>Mycobacteriaceae</taxon>
        <taxon>Mycobacterium</taxon>
    </lineage>
</organism>
<reference evidence="1 2" key="1">
    <citation type="journal article" date="2019" name="Emerg. Microbes Infect.">
        <title>Comprehensive subspecies identification of 175 nontuberculous mycobacteria species based on 7547 genomic profiles.</title>
        <authorList>
            <person name="Matsumoto Y."/>
            <person name="Kinjo T."/>
            <person name="Motooka D."/>
            <person name="Nabeya D."/>
            <person name="Jung N."/>
            <person name="Uechi K."/>
            <person name="Horii T."/>
            <person name="Iida T."/>
            <person name="Fujita J."/>
            <person name="Nakamura S."/>
        </authorList>
    </citation>
    <scope>NUCLEOTIDE SEQUENCE [LARGE SCALE GENOMIC DNA]</scope>
    <source>
        <strain evidence="1 2">JCM 17322</strain>
    </source>
</reference>
<dbReference type="RefSeq" id="WP_163756202.1">
    <property type="nucleotide sequence ID" value="NZ_BLKW01000002.1"/>
</dbReference>
<sequence length="113" mass="12502">MTALTEARVREIVREELAAQQAELHHDRLPGGVIDSGTSFESLDPVLQGLDADGERRRELTDNLVEFLDGYITFVTTDGTQGLKQIQDAVSRRHRLRNVVREGPDSVSESGDA</sequence>
<evidence type="ECO:0000313" key="2">
    <source>
        <dbReference type="Proteomes" id="UP000465361"/>
    </source>
</evidence>
<gene>
    <name evidence="1" type="ORF">MBOT_18420</name>
</gene>
<evidence type="ECO:0000313" key="1">
    <source>
        <dbReference type="EMBL" id="GFG74477.1"/>
    </source>
</evidence>
<dbReference type="Proteomes" id="UP000465361">
    <property type="component" value="Unassembled WGS sequence"/>
</dbReference>
<dbReference type="EMBL" id="BLKW01000002">
    <property type="protein sequence ID" value="GFG74477.1"/>
    <property type="molecule type" value="Genomic_DNA"/>
</dbReference>
<name>A0A7I9XXK8_9MYCO</name>
<comment type="caution">
    <text evidence="1">The sequence shown here is derived from an EMBL/GenBank/DDBJ whole genome shotgun (WGS) entry which is preliminary data.</text>
</comment>
<proteinExistence type="predicted"/>
<dbReference type="AlphaFoldDB" id="A0A7I9XXK8"/>